<sequence length="261" mass="30002">MINKLLFSLLSVVLFHLPTYSQMLFSENMTMDIDSTKTIQGSLQPVLDFKTEKENVLTLKNIANLNLLIKHKRVVNLINKLEFSTYGKKVTVSGGYVHVEYRYLLSRAFEIYPYAESQWAESRGMKYKISTGLQSRYRLVNKEKFLMFAAIGLFYEFEKWEDPSPAPARLHAYSRSIKTHLSVSCKYHLGDHWELTTTAIHQTKPDSYFKAARFGGAVDLKYNITPKIGINGAYRLIYDTDPIVPIRKTYTTVEAGLNIAF</sequence>
<name>A0ABV5ZMJ7_9BACT</name>
<dbReference type="EMBL" id="JBHLZF010000002">
    <property type="protein sequence ID" value="MFB9897456.1"/>
    <property type="molecule type" value="Genomic_DNA"/>
</dbReference>
<gene>
    <name evidence="1" type="ORF">ACFFK8_06525</name>
</gene>
<accession>A0ABV5ZMJ7</accession>
<organism evidence="1 2">
    <name type="scientific">Hallella seregens ATCC 51272</name>
    <dbReference type="NCBI Taxonomy" id="1336250"/>
    <lineage>
        <taxon>Bacteria</taxon>
        <taxon>Pseudomonadati</taxon>
        <taxon>Bacteroidota</taxon>
        <taxon>Bacteroidia</taxon>
        <taxon>Bacteroidales</taxon>
        <taxon>Prevotellaceae</taxon>
        <taxon>Hallella</taxon>
    </lineage>
</organism>
<comment type="caution">
    <text evidence="1">The sequence shown here is derived from an EMBL/GenBank/DDBJ whole genome shotgun (WGS) entry which is preliminary data.</text>
</comment>
<evidence type="ECO:0000313" key="1">
    <source>
        <dbReference type="EMBL" id="MFB9897456.1"/>
    </source>
</evidence>
<protein>
    <submittedName>
        <fullName evidence="1">DUF481 domain-containing protein</fullName>
    </submittedName>
</protein>
<evidence type="ECO:0000313" key="2">
    <source>
        <dbReference type="Proteomes" id="UP001589688"/>
    </source>
</evidence>
<dbReference type="Pfam" id="PF04338">
    <property type="entry name" value="DUF481"/>
    <property type="match status" value="1"/>
</dbReference>
<keyword evidence="2" id="KW-1185">Reference proteome</keyword>
<proteinExistence type="predicted"/>
<dbReference type="RefSeq" id="WP_027953222.1">
    <property type="nucleotide sequence ID" value="NZ_JBHLZF010000002.1"/>
</dbReference>
<dbReference type="InterPro" id="IPR007433">
    <property type="entry name" value="DUF481"/>
</dbReference>
<dbReference type="Proteomes" id="UP001589688">
    <property type="component" value="Unassembled WGS sequence"/>
</dbReference>
<reference evidence="1 2" key="1">
    <citation type="submission" date="2024-09" db="EMBL/GenBank/DDBJ databases">
        <authorList>
            <person name="Sun Q."/>
            <person name="Mori K."/>
        </authorList>
    </citation>
    <scope>NUCLEOTIDE SEQUENCE [LARGE SCALE GENOMIC DNA]</scope>
    <source>
        <strain evidence="1 2">ATCC 51272</strain>
    </source>
</reference>